<dbReference type="AlphaFoldDB" id="A0A1L7I5H7"/>
<evidence type="ECO:0000313" key="3">
    <source>
        <dbReference type="EMBL" id="APU68352.1"/>
    </source>
</evidence>
<dbReference type="InterPro" id="IPR000326">
    <property type="entry name" value="PAP2/HPO"/>
</dbReference>
<reference evidence="3 4" key="1">
    <citation type="submission" date="2016-07" db="EMBL/GenBank/DDBJ databases">
        <title>Multi-omics approach to identify versatile polysaccharide utilization systems of a marine flavobacterium Gramella flava.</title>
        <authorList>
            <person name="Tang K."/>
        </authorList>
    </citation>
    <scope>NUCLEOTIDE SEQUENCE [LARGE SCALE GENOMIC DNA]</scope>
    <source>
        <strain evidence="3 4">JLT2011</strain>
    </source>
</reference>
<dbReference type="EMBL" id="CP016359">
    <property type="protein sequence ID" value="APU68352.1"/>
    <property type="molecule type" value="Genomic_DNA"/>
</dbReference>
<organism evidence="3 4">
    <name type="scientific">Christiangramia flava JLT2011</name>
    <dbReference type="NCBI Taxonomy" id="1229726"/>
    <lineage>
        <taxon>Bacteria</taxon>
        <taxon>Pseudomonadati</taxon>
        <taxon>Bacteroidota</taxon>
        <taxon>Flavobacteriia</taxon>
        <taxon>Flavobacteriales</taxon>
        <taxon>Flavobacteriaceae</taxon>
        <taxon>Christiangramia</taxon>
    </lineage>
</organism>
<dbReference type="SMART" id="SM00014">
    <property type="entry name" value="acidPPc"/>
    <property type="match status" value="1"/>
</dbReference>
<keyword evidence="1" id="KW-0812">Transmembrane</keyword>
<evidence type="ECO:0000259" key="2">
    <source>
        <dbReference type="SMART" id="SM00014"/>
    </source>
</evidence>
<dbReference type="Gene3D" id="1.20.144.10">
    <property type="entry name" value="Phosphatidic acid phosphatase type 2/haloperoxidase"/>
    <property type="match status" value="1"/>
</dbReference>
<feature type="domain" description="Phosphatidic acid phosphatase type 2/haloperoxidase" evidence="2">
    <location>
        <begin position="69"/>
        <end position="169"/>
    </location>
</feature>
<evidence type="ECO:0000313" key="4">
    <source>
        <dbReference type="Proteomes" id="UP000186230"/>
    </source>
</evidence>
<dbReference type="Proteomes" id="UP000186230">
    <property type="component" value="Chromosome"/>
</dbReference>
<protein>
    <submittedName>
        <fullName evidence="3">Membrane-associated phospholipid phosphatase</fullName>
    </submittedName>
</protein>
<dbReference type="Pfam" id="PF01569">
    <property type="entry name" value="PAP2"/>
    <property type="match status" value="1"/>
</dbReference>
<dbReference type="STRING" id="1229726.GRFL_1628"/>
<sequence>MASFSVFRNMNNDFKNYIFILIFSLFLSFQGHAQFIKQESPGIKTAGDVLLFAVPASTLATTLILKDREGSWQFTKGFILNQVVTFGLKVALNKPRPHHNGDNAFPSGHTSTTFQSAAFIHERYGFKYSIPAYALAGFTAFSRINAQKHDGYDILAGAVVGIGSSLIFTSPYEREHMELTFSSNEHAALLGFTYKF</sequence>
<dbReference type="InterPro" id="IPR036938">
    <property type="entry name" value="PAP2/HPO_sf"/>
</dbReference>
<keyword evidence="4" id="KW-1185">Reference proteome</keyword>
<name>A0A1L7I5H7_9FLAO</name>
<accession>A0A1L7I5H7</accession>
<evidence type="ECO:0000256" key="1">
    <source>
        <dbReference type="SAM" id="Phobius"/>
    </source>
</evidence>
<feature type="transmembrane region" description="Helical" evidence="1">
    <location>
        <begin position="49"/>
        <end position="65"/>
    </location>
</feature>
<dbReference type="KEGG" id="gfl:GRFL_1628"/>
<dbReference type="CDD" id="cd03394">
    <property type="entry name" value="PAP2_like_5"/>
    <property type="match status" value="1"/>
</dbReference>
<dbReference type="SUPFAM" id="SSF48317">
    <property type="entry name" value="Acid phosphatase/Vanadium-dependent haloperoxidase"/>
    <property type="match status" value="1"/>
</dbReference>
<keyword evidence="1" id="KW-0472">Membrane</keyword>
<proteinExistence type="predicted"/>
<gene>
    <name evidence="3" type="ORF">GRFL_1628</name>
</gene>
<keyword evidence="1" id="KW-1133">Transmembrane helix</keyword>